<keyword evidence="4 11" id="KW-1133">Transmembrane helix</keyword>
<organism evidence="13 14">
    <name type="scientific">Holothuria leucospilota</name>
    <name type="common">Black long sea cucumber</name>
    <name type="synonym">Mertensiothuria leucospilota</name>
    <dbReference type="NCBI Taxonomy" id="206669"/>
    <lineage>
        <taxon>Eukaryota</taxon>
        <taxon>Metazoa</taxon>
        <taxon>Echinodermata</taxon>
        <taxon>Eleutherozoa</taxon>
        <taxon>Echinozoa</taxon>
        <taxon>Holothuroidea</taxon>
        <taxon>Aspidochirotacea</taxon>
        <taxon>Aspidochirotida</taxon>
        <taxon>Holothuriidae</taxon>
        <taxon>Holothuria</taxon>
    </lineage>
</organism>
<keyword evidence="8 9" id="KW-0807">Transducer</keyword>
<name>A0A9Q1BYC3_HOLLE</name>
<feature type="compositionally biased region" description="Polar residues" evidence="10">
    <location>
        <begin position="241"/>
        <end position="271"/>
    </location>
</feature>
<comment type="subcellular location">
    <subcellularLocation>
        <location evidence="1">Cell membrane</location>
        <topology evidence="1">Multi-pass membrane protein</topology>
    </subcellularLocation>
</comment>
<keyword evidence="14" id="KW-1185">Reference proteome</keyword>
<evidence type="ECO:0000256" key="1">
    <source>
        <dbReference type="ARBA" id="ARBA00004651"/>
    </source>
</evidence>
<dbReference type="PROSITE" id="PS00237">
    <property type="entry name" value="G_PROTEIN_RECEP_F1_1"/>
    <property type="match status" value="1"/>
</dbReference>
<feature type="transmembrane region" description="Helical" evidence="11">
    <location>
        <begin position="316"/>
        <end position="336"/>
    </location>
</feature>
<evidence type="ECO:0000256" key="7">
    <source>
        <dbReference type="ARBA" id="ARBA00023170"/>
    </source>
</evidence>
<keyword evidence="6 11" id="KW-0472">Membrane</keyword>
<gene>
    <name evidence="13" type="ORF">HOLleu_21713</name>
</gene>
<feature type="compositionally biased region" description="Basic residues" evidence="10">
    <location>
        <begin position="289"/>
        <end position="301"/>
    </location>
</feature>
<dbReference type="OrthoDB" id="9046662at2759"/>
<evidence type="ECO:0000256" key="3">
    <source>
        <dbReference type="ARBA" id="ARBA00022692"/>
    </source>
</evidence>
<dbReference type="InterPro" id="IPR017452">
    <property type="entry name" value="GPCR_Rhodpsn_7TM"/>
</dbReference>
<dbReference type="Pfam" id="PF00001">
    <property type="entry name" value="7tm_1"/>
    <property type="match status" value="1"/>
</dbReference>
<dbReference type="InterPro" id="IPR000276">
    <property type="entry name" value="GPCR_Rhodpsn"/>
</dbReference>
<evidence type="ECO:0000256" key="11">
    <source>
        <dbReference type="SAM" id="Phobius"/>
    </source>
</evidence>
<comment type="caution">
    <text evidence="13">The sequence shown here is derived from an EMBL/GenBank/DDBJ whole genome shotgun (WGS) entry which is preliminary data.</text>
</comment>
<evidence type="ECO:0000256" key="8">
    <source>
        <dbReference type="ARBA" id="ARBA00023224"/>
    </source>
</evidence>
<evidence type="ECO:0000256" key="4">
    <source>
        <dbReference type="ARBA" id="ARBA00022989"/>
    </source>
</evidence>
<dbReference type="EMBL" id="JAIZAY010000010">
    <property type="protein sequence ID" value="KAJ8034746.1"/>
    <property type="molecule type" value="Genomic_DNA"/>
</dbReference>
<comment type="similarity">
    <text evidence="9">Belongs to the G-protein coupled receptor 1 family.</text>
</comment>
<evidence type="ECO:0000256" key="5">
    <source>
        <dbReference type="ARBA" id="ARBA00023040"/>
    </source>
</evidence>
<dbReference type="GO" id="GO:0004930">
    <property type="term" value="F:G protein-coupled receptor activity"/>
    <property type="evidence" value="ECO:0007669"/>
    <property type="project" value="UniProtKB-KW"/>
</dbReference>
<evidence type="ECO:0000313" key="13">
    <source>
        <dbReference type="EMBL" id="KAJ8034746.1"/>
    </source>
</evidence>
<evidence type="ECO:0000256" key="6">
    <source>
        <dbReference type="ARBA" id="ARBA00023136"/>
    </source>
</evidence>
<dbReference type="GO" id="GO:0005886">
    <property type="term" value="C:plasma membrane"/>
    <property type="evidence" value="ECO:0007669"/>
    <property type="project" value="UniProtKB-SubCell"/>
</dbReference>
<evidence type="ECO:0000256" key="10">
    <source>
        <dbReference type="SAM" id="MobiDB-lite"/>
    </source>
</evidence>
<evidence type="ECO:0000256" key="2">
    <source>
        <dbReference type="ARBA" id="ARBA00022475"/>
    </source>
</evidence>
<feature type="transmembrane region" description="Helical" evidence="11">
    <location>
        <begin position="62"/>
        <end position="84"/>
    </location>
</feature>
<feature type="compositionally biased region" description="Basic and acidic residues" evidence="10">
    <location>
        <begin position="278"/>
        <end position="288"/>
    </location>
</feature>
<sequence length="405" mass="45719">MSVSSSVAPSPTPSWEFDSYGQRLFIAFVIFCIFISGIFGNGLVIISVFLSRRLRNVTNVFVVNLAFADFLVCLFSPATIIALVSPEKWPFRSEFFCSAASMVVYVTIGVSLYNLASIAINRYILITRPVETYQFIFGRKYVVITWIVLLWLVPGFLVILPVVLGISKLGYNSKYHSCSDAEVDVKSENHNELEKLYDAVLLFGLFPIPTIVLIVSYWKIYKHVLRHSKRLEASKDESEALSMTNESKGTTRTTDDTGNLSESNSYASLPRSNGIEETESKEGAEAKVPKKKKKTKRKKTVKSNLSRRQVEITKNLFYVLCAFLVCITPYLILLVFDDDGPLAPVAPYAACCLMINNCINWIIYATKHPHFKVVFRCILTCKWREIPEPADWLRDRGEGSLCPCC</sequence>
<dbReference type="AlphaFoldDB" id="A0A9Q1BYC3"/>
<dbReference type="PANTHER" id="PTHR24228:SF72">
    <property type="entry name" value="G-PROTEIN COUPLED RECEPTORS FAMILY 1 PROFILE DOMAIN-CONTAINING PROTEIN"/>
    <property type="match status" value="1"/>
</dbReference>
<dbReference type="CDD" id="cd00637">
    <property type="entry name" value="7tm_classA_rhodopsin-like"/>
    <property type="match status" value="1"/>
</dbReference>
<dbReference type="PRINTS" id="PR00237">
    <property type="entry name" value="GPCRRHODOPSN"/>
</dbReference>
<feature type="transmembrane region" description="Helical" evidence="11">
    <location>
        <begin position="99"/>
        <end position="120"/>
    </location>
</feature>
<dbReference type="SUPFAM" id="SSF81321">
    <property type="entry name" value="Family A G protein-coupled receptor-like"/>
    <property type="match status" value="1"/>
</dbReference>
<evidence type="ECO:0000313" key="14">
    <source>
        <dbReference type="Proteomes" id="UP001152320"/>
    </source>
</evidence>
<feature type="transmembrane region" description="Helical" evidence="11">
    <location>
        <begin position="199"/>
        <end position="220"/>
    </location>
</feature>
<feature type="transmembrane region" description="Helical" evidence="11">
    <location>
        <begin position="342"/>
        <end position="363"/>
    </location>
</feature>
<dbReference type="Proteomes" id="UP001152320">
    <property type="component" value="Chromosome 10"/>
</dbReference>
<dbReference type="PROSITE" id="PS50262">
    <property type="entry name" value="G_PROTEIN_RECEP_F1_2"/>
    <property type="match status" value="1"/>
</dbReference>
<feature type="domain" description="G-protein coupled receptors family 1 profile" evidence="12">
    <location>
        <begin position="40"/>
        <end position="364"/>
    </location>
</feature>
<evidence type="ECO:0000259" key="12">
    <source>
        <dbReference type="PROSITE" id="PS50262"/>
    </source>
</evidence>
<proteinExistence type="inferred from homology"/>
<keyword evidence="3 9" id="KW-0812">Transmembrane</keyword>
<accession>A0A9Q1BYC3</accession>
<dbReference type="PANTHER" id="PTHR24228">
    <property type="entry name" value="B2 BRADYKININ RECEPTOR/ANGIOTENSIN II RECEPTOR"/>
    <property type="match status" value="1"/>
</dbReference>
<protein>
    <submittedName>
        <fullName evidence="13">G-protein coupled receptor moody</fullName>
    </submittedName>
</protein>
<feature type="region of interest" description="Disordered" evidence="10">
    <location>
        <begin position="236"/>
        <end position="301"/>
    </location>
</feature>
<evidence type="ECO:0000256" key="9">
    <source>
        <dbReference type="RuleBase" id="RU000688"/>
    </source>
</evidence>
<keyword evidence="2" id="KW-1003">Cell membrane</keyword>
<feature type="transmembrane region" description="Helical" evidence="11">
    <location>
        <begin position="24"/>
        <end position="50"/>
    </location>
</feature>
<reference evidence="13" key="1">
    <citation type="submission" date="2021-10" db="EMBL/GenBank/DDBJ databases">
        <title>Tropical sea cucumber genome reveals ecological adaptation and Cuvierian tubules defense mechanism.</title>
        <authorList>
            <person name="Chen T."/>
        </authorList>
    </citation>
    <scope>NUCLEOTIDE SEQUENCE</scope>
    <source>
        <strain evidence="13">Nanhai2018</strain>
        <tissue evidence="13">Muscle</tissue>
    </source>
</reference>
<keyword evidence="5 9" id="KW-0297">G-protein coupled receptor</keyword>
<keyword evidence="7 9" id="KW-0675">Receptor</keyword>
<feature type="transmembrane region" description="Helical" evidence="11">
    <location>
        <begin position="141"/>
        <end position="166"/>
    </location>
</feature>
<dbReference type="Gene3D" id="1.20.1070.10">
    <property type="entry name" value="Rhodopsin 7-helix transmembrane proteins"/>
    <property type="match status" value="1"/>
</dbReference>